<evidence type="ECO:0000256" key="1">
    <source>
        <dbReference type="SAM" id="MobiDB-lite"/>
    </source>
</evidence>
<protein>
    <submittedName>
        <fullName evidence="2">Uncharacterized protein</fullName>
    </submittedName>
</protein>
<name>A0ABD0JH29_9CAEN</name>
<reference evidence="2 3" key="1">
    <citation type="journal article" date="2023" name="Sci. Data">
        <title>Genome assembly of the Korean intertidal mud-creeper Batillaria attramentaria.</title>
        <authorList>
            <person name="Patra A.K."/>
            <person name="Ho P.T."/>
            <person name="Jun S."/>
            <person name="Lee S.J."/>
            <person name="Kim Y."/>
            <person name="Won Y.J."/>
        </authorList>
    </citation>
    <scope>NUCLEOTIDE SEQUENCE [LARGE SCALE GENOMIC DNA]</scope>
    <source>
        <strain evidence="2">Wonlab-2016</strain>
    </source>
</reference>
<evidence type="ECO:0000313" key="3">
    <source>
        <dbReference type="Proteomes" id="UP001519460"/>
    </source>
</evidence>
<comment type="caution">
    <text evidence="2">The sequence shown here is derived from an EMBL/GenBank/DDBJ whole genome shotgun (WGS) entry which is preliminary data.</text>
</comment>
<dbReference type="EMBL" id="JACVVK020000451">
    <property type="protein sequence ID" value="KAK7474000.1"/>
    <property type="molecule type" value="Genomic_DNA"/>
</dbReference>
<feature type="non-terminal residue" evidence="2">
    <location>
        <position position="1"/>
    </location>
</feature>
<feature type="non-terminal residue" evidence="2">
    <location>
        <position position="66"/>
    </location>
</feature>
<sequence length="66" mass="7242">QQERSDGRKSKSRGDEPGLRATTCLVASRGRSEKDIITLLQTVSAELSAFLTVGHVQQRSCSETQH</sequence>
<dbReference type="AlphaFoldDB" id="A0ABD0JH29"/>
<feature type="region of interest" description="Disordered" evidence="1">
    <location>
        <begin position="1"/>
        <end position="22"/>
    </location>
</feature>
<evidence type="ECO:0000313" key="2">
    <source>
        <dbReference type="EMBL" id="KAK7474000.1"/>
    </source>
</evidence>
<keyword evidence="3" id="KW-1185">Reference proteome</keyword>
<feature type="compositionally biased region" description="Basic and acidic residues" evidence="1">
    <location>
        <begin position="1"/>
        <end position="18"/>
    </location>
</feature>
<proteinExistence type="predicted"/>
<gene>
    <name evidence="2" type="ORF">BaRGS_00034769</name>
</gene>
<dbReference type="Proteomes" id="UP001519460">
    <property type="component" value="Unassembled WGS sequence"/>
</dbReference>
<accession>A0ABD0JH29</accession>
<organism evidence="2 3">
    <name type="scientific">Batillaria attramentaria</name>
    <dbReference type="NCBI Taxonomy" id="370345"/>
    <lineage>
        <taxon>Eukaryota</taxon>
        <taxon>Metazoa</taxon>
        <taxon>Spiralia</taxon>
        <taxon>Lophotrochozoa</taxon>
        <taxon>Mollusca</taxon>
        <taxon>Gastropoda</taxon>
        <taxon>Caenogastropoda</taxon>
        <taxon>Sorbeoconcha</taxon>
        <taxon>Cerithioidea</taxon>
        <taxon>Batillariidae</taxon>
        <taxon>Batillaria</taxon>
    </lineage>
</organism>